<dbReference type="EMBL" id="JMIH01000034">
    <property type="protein sequence ID" value="KEO71992.1"/>
    <property type="molecule type" value="Genomic_DNA"/>
</dbReference>
<comment type="caution">
    <text evidence="1">The sequence shown here is derived from an EMBL/GenBank/DDBJ whole genome shotgun (WGS) entry which is preliminary data.</text>
</comment>
<dbReference type="AlphaFoldDB" id="A0A074LDX6"/>
<name>A0A074LDX6_9BACT</name>
<evidence type="ECO:0000313" key="1">
    <source>
        <dbReference type="EMBL" id="KEO71992.1"/>
    </source>
</evidence>
<reference evidence="1 2" key="1">
    <citation type="submission" date="2014-04" db="EMBL/GenBank/DDBJ databases">
        <title>Characterization and application of a salt tolerant electro-active bacterium.</title>
        <authorList>
            <person name="Yang L."/>
            <person name="Wei S."/>
            <person name="Tay Q.X.M."/>
        </authorList>
    </citation>
    <scope>NUCLEOTIDE SEQUENCE [LARGE SCALE GENOMIC DNA]</scope>
    <source>
        <strain evidence="1 2">LY1</strain>
    </source>
</reference>
<sequence length="70" mass="7806">MKKHALILLRGGVFSLGAVLAFAFTQPNSEIQNQFGFQIHRGTEFQFLIPYYAAVPYLILPTTSKSSARC</sequence>
<accession>A0A074LDX6</accession>
<dbReference type="Proteomes" id="UP000027821">
    <property type="component" value="Unassembled WGS sequence"/>
</dbReference>
<keyword evidence="2" id="KW-1185">Reference proteome</keyword>
<evidence type="ECO:0000313" key="2">
    <source>
        <dbReference type="Proteomes" id="UP000027821"/>
    </source>
</evidence>
<proteinExistence type="predicted"/>
<protein>
    <submittedName>
        <fullName evidence="1">Uncharacterized protein</fullName>
    </submittedName>
</protein>
<dbReference type="RefSeq" id="WP_035079061.1">
    <property type="nucleotide sequence ID" value="NZ_JMIH01000034.1"/>
</dbReference>
<organism evidence="1 2">
    <name type="scientific">Anditalea andensis</name>
    <dbReference type="NCBI Taxonomy" id="1048983"/>
    <lineage>
        <taxon>Bacteria</taxon>
        <taxon>Pseudomonadati</taxon>
        <taxon>Bacteroidota</taxon>
        <taxon>Cytophagia</taxon>
        <taxon>Cytophagales</taxon>
        <taxon>Cytophagaceae</taxon>
        <taxon>Anditalea</taxon>
    </lineage>
</organism>
<gene>
    <name evidence="1" type="ORF">EL17_21000</name>
</gene>